<evidence type="ECO:0000259" key="1">
    <source>
        <dbReference type="Pfam" id="PF00296"/>
    </source>
</evidence>
<accession>A0ABP8KAJ0</accession>
<dbReference type="SUPFAM" id="SSF51679">
    <property type="entry name" value="Bacterial luciferase-like"/>
    <property type="match status" value="1"/>
</dbReference>
<comment type="caution">
    <text evidence="2">The sequence shown here is derived from an EMBL/GenBank/DDBJ whole genome shotgun (WGS) entry which is preliminary data.</text>
</comment>
<dbReference type="Pfam" id="PF00296">
    <property type="entry name" value="Bac_luciferase"/>
    <property type="match status" value="1"/>
</dbReference>
<dbReference type="PANTHER" id="PTHR30011">
    <property type="entry name" value="ALKANESULFONATE MONOOXYGENASE-RELATED"/>
    <property type="match status" value="1"/>
</dbReference>
<gene>
    <name evidence="2" type="ORF">GCM10023147_43120</name>
</gene>
<keyword evidence="3" id="KW-1185">Reference proteome</keyword>
<dbReference type="InterPro" id="IPR051260">
    <property type="entry name" value="Diverse_substr_monoxygenases"/>
</dbReference>
<reference evidence="3" key="1">
    <citation type="journal article" date="2019" name="Int. J. Syst. Evol. Microbiol.">
        <title>The Global Catalogue of Microorganisms (GCM) 10K type strain sequencing project: providing services to taxonomists for standard genome sequencing and annotation.</title>
        <authorList>
            <consortium name="The Broad Institute Genomics Platform"/>
            <consortium name="The Broad Institute Genome Sequencing Center for Infectious Disease"/>
            <person name="Wu L."/>
            <person name="Ma J."/>
        </authorList>
    </citation>
    <scope>NUCLEOTIDE SEQUENCE [LARGE SCALE GENOMIC DNA]</scope>
    <source>
        <strain evidence="3">JCM 17688</strain>
    </source>
</reference>
<feature type="domain" description="Luciferase-like" evidence="1">
    <location>
        <begin position="13"/>
        <end position="228"/>
    </location>
</feature>
<name>A0ABP8KAJ0_9ACTN</name>
<evidence type="ECO:0000313" key="2">
    <source>
        <dbReference type="EMBL" id="GAA4402468.1"/>
    </source>
</evidence>
<dbReference type="PANTHER" id="PTHR30011:SF32">
    <property type="entry name" value="CONSERVED PROTEIN"/>
    <property type="match status" value="1"/>
</dbReference>
<protein>
    <submittedName>
        <fullName evidence="2">LLM class F420-dependent oxidoreductase</fullName>
    </submittedName>
</protein>
<dbReference type="EMBL" id="BAABFR010000098">
    <property type="protein sequence ID" value="GAA4402468.1"/>
    <property type="molecule type" value="Genomic_DNA"/>
</dbReference>
<proteinExistence type="predicted"/>
<dbReference type="InterPro" id="IPR011251">
    <property type="entry name" value="Luciferase-like_dom"/>
</dbReference>
<evidence type="ECO:0000313" key="3">
    <source>
        <dbReference type="Proteomes" id="UP001500635"/>
    </source>
</evidence>
<dbReference type="Proteomes" id="UP001500635">
    <property type="component" value="Unassembled WGS sequence"/>
</dbReference>
<dbReference type="NCBIfam" id="TIGR03619">
    <property type="entry name" value="F420_Rv2161c"/>
    <property type="match status" value="1"/>
</dbReference>
<dbReference type="InterPro" id="IPR036661">
    <property type="entry name" value="Luciferase-like_sf"/>
</dbReference>
<dbReference type="Gene3D" id="3.20.20.30">
    <property type="entry name" value="Luciferase-like domain"/>
    <property type="match status" value="1"/>
</dbReference>
<sequence length="281" mass="29729">MHFTSDRGIDPAALAPLVERSGLAAYFLPEHGHIPVRREAAHPGTGGAELPDDRYMRTLDPWAALGAAAAVTRHIELGTAVALPVQSDPITLAKAIATVDHLSGGRLTLGVGFGWNTDELGDHGVPAARRRTMLREYLGAMRALWTQDEASFDGEFVRFGPSWAWPKPTGAVPVLVGAGGTDKNFRWIAAHADGWITTPRDRGIAAAAARLREIWAEAGRVGRPRVVALDAVPDGARLARWDHGGVDLVLYPAVDGSHDAAAEYLAKLAAAVGPWVAGGGD</sequence>
<dbReference type="InterPro" id="IPR019921">
    <property type="entry name" value="Lucif-like_OxRdtase_Rv2161c"/>
</dbReference>
<organism evidence="2 3">
    <name type="scientific">Tsukamurella soli</name>
    <dbReference type="NCBI Taxonomy" id="644556"/>
    <lineage>
        <taxon>Bacteria</taxon>
        <taxon>Bacillati</taxon>
        <taxon>Actinomycetota</taxon>
        <taxon>Actinomycetes</taxon>
        <taxon>Mycobacteriales</taxon>
        <taxon>Tsukamurellaceae</taxon>
        <taxon>Tsukamurella</taxon>
    </lineage>
</organism>